<reference evidence="20 21" key="1">
    <citation type="submission" date="2016-04" db="EMBL/GenBank/DDBJ databases">
        <title>Evolutionary innovation and constraint leading to complex multicellularity in the Ascomycota.</title>
        <authorList>
            <person name="Cisse O."/>
            <person name="Nguyen A."/>
            <person name="Hewitt D.A."/>
            <person name="Jedd G."/>
            <person name="Stajich J.E."/>
        </authorList>
    </citation>
    <scope>NUCLEOTIDE SEQUENCE [LARGE SCALE GENOMIC DNA]</scope>
    <source>
        <strain evidence="20 21">DAH-3</strain>
    </source>
</reference>
<keyword evidence="10" id="KW-0862">Zinc</keyword>
<keyword evidence="8 18" id="KW-0863">Zinc-finger</keyword>
<proteinExistence type="inferred from homology"/>
<dbReference type="Pfam" id="PF04757">
    <property type="entry name" value="Pex2_Pex12"/>
    <property type="match status" value="1"/>
</dbReference>
<evidence type="ECO:0000256" key="5">
    <source>
        <dbReference type="ARBA" id="ARBA00022679"/>
    </source>
</evidence>
<dbReference type="InterPro" id="IPR025654">
    <property type="entry name" value="PEX2/10"/>
</dbReference>
<dbReference type="GO" id="GO:0008270">
    <property type="term" value="F:zinc ion binding"/>
    <property type="evidence" value="ECO:0007669"/>
    <property type="project" value="UniProtKB-KW"/>
</dbReference>
<comment type="catalytic activity">
    <reaction evidence="16">
        <text>[E2 ubiquitin-conjugating enzyme]-S-ubiquitinyl-L-cysteine + [acceptor protein]-L-cysteine = [E2 ubiquitin-conjugating enzyme]-L-cysteine + [acceptor protein]-S-ubiquitinyl-L-cysteine.</text>
        <dbReference type="EC" id="2.3.2.36"/>
    </reaction>
</comment>
<evidence type="ECO:0000256" key="18">
    <source>
        <dbReference type="PROSITE-ProRule" id="PRU00175"/>
    </source>
</evidence>
<dbReference type="EC" id="2.3.2.36" evidence="17"/>
<evidence type="ECO:0000256" key="1">
    <source>
        <dbReference type="ARBA" id="ARBA00004585"/>
    </source>
</evidence>
<organism evidence="20 21">
    <name type="scientific">Neolecta irregularis (strain DAH-3)</name>
    <dbReference type="NCBI Taxonomy" id="1198029"/>
    <lineage>
        <taxon>Eukaryota</taxon>
        <taxon>Fungi</taxon>
        <taxon>Dikarya</taxon>
        <taxon>Ascomycota</taxon>
        <taxon>Taphrinomycotina</taxon>
        <taxon>Neolectales</taxon>
        <taxon>Neolectaceae</taxon>
        <taxon>Neolecta</taxon>
    </lineage>
</organism>
<dbReference type="STRING" id="1198029.A0A1U7LQZ2"/>
<evidence type="ECO:0000256" key="12">
    <source>
        <dbReference type="ARBA" id="ARBA00022989"/>
    </source>
</evidence>
<evidence type="ECO:0000256" key="17">
    <source>
        <dbReference type="ARBA" id="ARBA00034523"/>
    </source>
</evidence>
<dbReference type="PROSITE" id="PS00518">
    <property type="entry name" value="ZF_RING_1"/>
    <property type="match status" value="1"/>
</dbReference>
<keyword evidence="11" id="KW-0653">Protein transport</keyword>
<feature type="domain" description="RING-type" evidence="19">
    <location>
        <begin position="191"/>
        <end position="242"/>
    </location>
</feature>
<keyword evidence="4" id="KW-0813">Transport</keyword>
<dbReference type="SUPFAM" id="SSF57850">
    <property type="entry name" value="RING/U-box"/>
    <property type="match status" value="1"/>
</dbReference>
<evidence type="ECO:0000256" key="13">
    <source>
        <dbReference type="ARBA" id="ARBA00023136"/>
    </source>
</evidence>
<dbReference type="InterPro" id="IPR001841">
    <property type="entry name" value="Znf_RING"/>
</dbReference>
<evidence type="ECO:0000313" key="21">
    <source>
        <dbReference type="Proteomes" id="UP000186594"/>
    </source>
</evidence>
<dbReference type="GO" id="GO:0016562">
    <property type="term" value="P:protein import into peroxisome matrix, receptor recycling"/>
    <property type="evidence" value="ECO:0007669"/>
    <property type="project" value="UniProtKB-ARBA"/>
</dbReference>
<dbReference type="GO" id="GO:0005778">
    <property type="term" value="C:peroxisomal membrane"/>
    <property type="evidence" value="ECO:0007669"/>
    <property type="project" value="UniProtKB-SubCell"/>
</dbReference>
<evidence type="ECO:0000256" key="2">
    <source>
        <dbReference type="ARBA" id="ARBA00004906"/>
    </source>
</evidence>
<gene>
    <name evidence="20" type="ORF">NEOLI_003116</name>
</gene>
<evidence type="ECO:0000256" key="16">
    <source>
        <dbReference type="ARBA" id="ARBA00034438"/>
    </source>
</evidence>
<dbReference type="PROSITE" id="PS50089">
    <property type="entry name" value="ZF_RING_2"/>
    <property type="match status" value="1"/>
</dbReference>
<accession>A0A1U7LQZ2</accession>
<evidence type="ECO:0000256" key="15">
    <source>
        <dbReference type="ARBA" id="ARBA00032511"/>
    </source>
</evidence>
<keyword evidence="13" id="KW-0472">Membrane</keyword>
<evidence type="ECO:0000256" key="4">
    <source>
        <dbReference type="ARBA" id="ARBA00022448"/>
    </source>
</evidence>
<dbReference type="Proteomes" id="UP000186594">
    <property type="component" value="Unassembled WGS sequence"/>
</dbReference>
<evidence type="ECO:0000256" key="6">
    <source>
        <dbReference type="ARBA" id="ARBA00022692"/>
    </source>
</evidence>
<sequence length="272" mass="31016">MGSGNNIWSNATKSAVSKRERQWQEFPFGATAYSLGLLDRKPSIRQKLLYGLATIGIRYVWTKVGYYVTENSWGERTSGTKKKLWILLQYVDTAHETFSLVNFLLFLYNGHYRTIIDRLLGLRLVPLAGNSNRQVSFEFLNRQLVWHTLTEFLLFILPLLKLPRLKRQLEKRFIPTANEKGLLAFLPQRTCAICFQEQSAGGISTTIVNAYQADDCGHLYCYGCIVARLKLAEGDGWPCLRCGITIKEAHRWIEIVETPPSDQESDSEKSTG</sequence>
<dbReference type="InterPro" id="IPR006845">
    <property type="entry name" value="Pex_N"/>
</dbReference>
<evidence type="ECO:0000256" key="10">
    <source>
        <dbReference type="ARBA" id="ARBA00022833"/>
    </source>
</evidence>
<dbReference type="PANTHER" id="PTHR48178">
    <property type="entry name" value="PEROXISOME BIOGENESIS FACTOR 2"/>
    <property type="match status" value="1"/>
</dbReference>
<comment type="similarity">
    <text evidence="3">Belongs to the pex2/pex10/pex12 family.</text>
</comment>
<protein>
    <recommendedName>
        <fullName evidence="17">RING-type E3 ubiquitin transferase (cysteine targeting)</fullName>
        <ecNumber evidence="17">2.3.2.36</ecNumber>
    </recommendedName>
    <alternativeName>
        <fullName evidence="15">Peroxin-2</fullName>
    </alternativeName>
</protein>
<evidence type="ECO:0000256" key="8">
    <source>
        <dbReference type="ARBA" id="ARBA00022771"/>
    </source>
</evidence>
<evidence type="ECO:0000256" key="3">
    <source>
        <dbReference type="ARBA" id="ARBA00008704"/>
    </source>
</evidence>
<comment type="subcellular location">
    <subcellularLocation>
        <location evidence="1">Peroxisome membrane</location>
        <topology evidence="1">Multi-pass membrane protein</topology>
    </subcellularLocation>
</comment>
<dbReference type="Pfam" id="PF00097">
    <property type="entry name" value="zf-C3HC4"/>
    <property type="match status" value="1"/>
</dbReference>
<evidence type="ECO:0000256" key="9">
    <source>
        <dbReference type="ARBA" id="ARBA00022786"/>
    </source>
</evidence>
<dbReference type="SMART" id="SM00184">
    <property type="entry name" value="RING"/>
    <property type="match status" value="1"/>
</dbReference>
<dbReference type="InterPro" id="IPR017907">
    <property type="entry name" value="Znf_RING_CS"/>
</dbReference>
<dbReference type="OrthoDB" id="1701437at2759"/>
<dbReference type="InterPro" id="IPR018957">
    <property type="entry name" value="Znf_C3HC4_RING-type"/>
</dbReference>
<dbReference type="GO" id="GO:0061630">
    <property type="term" value="F:ubiquitin protein ligase activity"/>
    <property type="evidence" value="ECO:0007669"/>
    <property type="project" value="UniProtKB-EC"/>
</dbReference>
<keyword evidence="12" id="KW-1133">Transmembrane helix</keyword>
<evidence type="ECO:0000256" key="14">
    <source>
        <dbReference type="ARBA" id="ARBA00023140"/>
    </source>
</evidence>
<keyword evidence="5" id="KW-0808">Transferase</keyword>
<dbReference type="PANTHER" id="PTHR48178:SF1">
    <property type="entry name" value="PEROXISOME BIOGENESIS FACTOR 2"/>
    <property type="match status" value="1"/>
</dbReference>
<keyword evidence="9" id="KW-0833">Ubl conjugation pathway</keyword>
<comment type="pathway">
    <text evidence="2">Protein modification; protein ubiquitination.</text>
</comment>
<keyword evidence="21" id="KW-1185">Reference proteome</keyword>
<evidence type="ECO:0000256" key="7">
    <source>
        <dbReference type="ARBA" id="ARBA00022723"/>
    </source>
</evidence>
<comment type="caution">
    <text evidence="20">The sequence shown here is derived from an EMBL/GenBank/DDBJ whole genome shotgun (WGS) entry which is preliminary data.</text>
</comment>
<name>A0A1U7LQZ2_NEOID</name>
<dbReference type="AlphaFoldDB" id="A0A1U7LQZ2"/>
<keyword evidence="14" id="KW-0576">Peroxisome</keyword>
<evidence type="ECO:0000256" key="11">
    <source>
        <dbReference type="ARBA" id="ARBA00022927"/>
    </source>
</evidence>
<evidence type="ECO:0000313" key="20">
    <source>
        <dbReference type="EMBL" id="OLL24972.1"/>
    </source>
</evidence>
<keyword evidence="6" id="KW-0812">Transmembrane</keyword>
<evidence type="ECO:0000259" key="19">
    <source>
        <dbReference type="PROSITE" id="PS50089"/>
    </source>
</evidence>
<dbReference type="GO" id="GO:0016567">
    <property type="term" value="P:protein ubiquitination"/>
    <property type="evidence" value="ECO:0007669"/>
    <property type="project" value="UniProtKB-ARBA"/>
</dbReference>
<keyword evidence="7" id="KW-0479">Metal-binding</keyword>
<dbReference type="EMBL" id="LXFE01000532">
    <property type="protein sequence ID" value="OLL24972.1"/>
    <property type="molecule type" value="Genomic_DNA"/>
</dbReference>